<proteinExistence type="inferred from homology"/>
<evidence type="ECO:0000313" key="10">
    <source>
        <dbReference type="Proteomes" id="UP000031516"/>
    </source>
</evidence>
<evidence type="ECO:0000256" key="5">
    <source>
        <dbReference type="ARBA" id="ARBA00023159"/>
    </source>
</evidence>
<dbReference type="Proteomes" id="UP000031516">
    <property type="component" value="Unassembled WGS sequence"/>
</dbReference>
<comment type="subunit">
    <text evidence="8">Component of the Mediator complex.</text>
</comment>
<reference evidence="9 10" key="1">
    <citation type="submission" date="2014-03" db="EMBL/GenBank/DDBJ databases">
        <title>The genome of Kluyveromyces dobzhanskii.</title>
        <authorList>
            <person name="Nystedt B."/>
            <person name="Astrom S."/>
        </authorList>
    </citation>
    <scope>NUCLEOTIDE SEQUENCE [LARGE SCALE GENOMIC DNA]</scope>
    <source>
        <strain evidence="9 10">CBS 2104</strain>
    </source>
</reference>
<comment type="subcellular location">
    <subcellularLocation>
        <location evidence="1 8">Nucleus</location>
    </subcellularLocation>
</comment>
<evidence type="ECO:0000256" key="6">
    <source>
        <dbReference type="ARBA" id="ARBA00023163"/>
    </source>
</evidence>
<sequence>MATSSQQASVEPTVEEANELPTRFEIELEFIQSLANIPYVTYLLTQLQLWQDPKFKRYLKYLEYWYEPEYAQCIVYPNSLFVLKLLNTLFEGSSVNENGVLEGCEHIPRILQTQGTQWMNEMVERWRE</sequence>
<dbReference type="PANTHER" id="PTHR13186">
    <property type="entry name" value="MEDIATOR OF RNA POLYMERASE II TRANSCRIPTION SUBUNIT 31"/>
    <property type="match status" value="1"/>
</dbReference>
<comment type="function">
    <text evidence="8">Component of the Mediator complex, a coactivator involved in the regulated transcription of nearly all RNA polymerase II-dependent genes. Mediator functions as a bridge to convey information from gene-specific regulatory proteins to the basal RNA polymerase II transcription machinery. Mediator is recruited to promoters by direct interactions with regulatory proteins and serves as a scaffold for the assembly of a functional preinitiation complex with RNA polymerase II and the general transcription factors.</text>
</comment>
<accession>A0A0A8L1Q1</accession>
<evidence type="ECO:0000256" key="1">
    <source>
        <dbReference type="ARBA" id="ARBA00004123"/>
    </source>
</evidence>
<comment type="similarity">
    <text evidence="2 8">Belongs to the Mediator complex subunit 31 family.</text>
</comment>
<organism evidence="9 10">
    <name type="scientific">Kluyveromyces dobzhanskii CBS 2104</name>
    <dbReference type="NCBI Taxonomy" id="1427455"/>
    <lineage>
        <taxon>Eukaryota</taxon>
        <taxon>Fungi</taxon>
        <taxon>Dikarya</taxon>
        <taxon>Ascomycota</taxon>
        <taxon>Saccharomycotina</taxon>
        <taxon>Saccharomycetes</taxon>
        <taxon>Saccharomycetales</taxon>
        <taxon>Saccharomycetaceae</taxon>
        <taxon>Kluyveromyces</taxon>
    </lineage>
</organism>
<evidence type="ECO:0000256" key="8">
    <source>
        <dbReference type="RuleBase" id="RU364129"/>
    </source>
</evidence>
<dbReference type="GO" id="GO:0003712">
    <property type="term" value="F:transcription coregulator activity"/>
    <property type="evidence" value="ECO:0007669"/>
    <property type="project" value="InterPro"/>
</dbReference>
<protein>
    <recommendedName>
        <fullName evidence="3 8">Mediator of RNA polymerase II transcription subunit 31</fullName>
    </recommendedName>
</protein>
<keyword evidence="4 8" id="KW-0805">Transcription regulation</keyword>
<comment type="caution">
    <text evidence="9">The sequence shown here is derived from an EMBL/GenBank/DDBJ whole genome shotgun (WGS) entry which is preliminary data.</text>
</comment>
<dbReference type="GO" id="GO:0016592">
    <property type="term" value="C:mediator complex"/>
    <property type="evidence" value="ECO:0007669"/>
    <property type="project" value="InterPro"/>
</dbReference>
<gene>
    <name evidence="9" type="ORF">KLDO_g1293</name>
</gene>
<dbReference type="InterPro" id="IPR038089">
    <property type="entry name" value="Med31_sf"/>
</dbReference>
<keyword evidence="5 8" id="KW-0010">Activator</keyword>
<keyword evidence="10" id="KW-1185">Reference proteome</keyword>
<evidence type="ECO:0000256" key="7">
    <source>
        <dbReference type="ARBA" id="ARBA00023242"/>
    </source>
</evidence>
<evidence type="ECO:0000256" key="2">
    <source>
        <dbReference type="ARBA" id="ARBA00006378"/>
    </source>
</evidence>
<dbReference type="AlphaFoldDB" id="A0A0A8L1Q1"/>
<dbReference type="EMBL" id="CCBQ010000019">
    <property type="protein sequence ID" value="CDO92987.1"/>
    <property type="molecule type" value="Genomic_DNA"/>
</dbReference>
<name>A0A0A8L1Q1_9SACH</name>
<dbReference type="Gene3D" id="1.10.10.1340">
    <property type="entry name" value="Mediator of RNA polymerase II, submodule Med31 (Soh1)"/>
    <property type="match status" value="1"/>
</dbReference>
<evidence type="ECO:0000256" key="3">
    <source>
        <dbReference type="ARBA" id="ARBA00019660"/>
    </source>
</evidence>
<dbReference type="GO" id="GO:0006355">
    <property type="term" value="P:regulation of DNA-templated transcription"/>
    <property type="evidence" value="ECO:0007669"/>
    <property type="project" value="InterPro"/>
</dbReference>
<dbReference type="InterPro" id="IPR008831">
    <property type="entry name" value="Mediator_Med31"/>
</dbReference>
<dbReference type="OrthoDB" id="10257739at2759"/>
<evidence type="ECO:0000313" key="9">
    <source>
        <dbReference type="EMBL" id="CDO92987.1"/>
    </source>
</evidence>
<dbReference type="Pfam" id="PF05669">
    <property type="entry name" value="Med31"/>
    <property type="match status" value="1"/>
</dbReference>
<keyword evidence="7 8" id="KW-0539">Nucleus</keyword>
<keyword evidence="6 8" id="KW-0804">Transcription</keyword>
<evidence type="ECO:0000256" key="4">
    <source>
        <dbReference type="ARBA" id="ARBA00023015"/>
    </source>
</evidence>